<evidence type="ECO:0000256" key="3">
    <source>
        <dbReference type="ARBA" id="ARBA00022692"/>
    </source>
</evidence>
<dbReference type="InterPro" id="IPR006694">
    <property type="entry name" value="Fatty_acid_hydroxylase"/>
</dbReference>
<dbReference type="EMBL" id="VCGU01000010">
    <property type="protein sequence ID" value="TRY69032.1"/>
    <property type="molecule type" value="Genomic_DNA"/>
</dbReference>
<evidence type="ECO:0000259" key="15">
    <source>
        <dbReference type="Pfam" id="PF04116"/>
    </source>
</evidence>
<dbReference type="OrthoDB" id="6354873at2759"/>
<evidence type="ECO:0000256" key="11">
    <source>
        <dbReference type="ARBA" id="ARBA00039026"/>
    </source>
</evidence>
<evidence type="ECO:0000256" key="2">
    <source>
        <dbReference type="ARBA" id="ARBA00004477"/>
    </source>
</evidence>
<evidence type="ECO:0000256" key="4">
    <source>
        <dbReference type="ARBA" id="ARBA00022824"/>
    </source>
</evidence>
<dbReference type="GO" id="GO:0006643">
    <property type="term" value="P:membrane lipid metabolic process"/>
    <property type="evidence" value="ECO:0007669"/>
    <property type="project" value="TreeGrafter"/>
</dbReference>
<comment type="similarity">
    <text evidence="10">Belongs to the sterol desaturase family. TMEM195 subfamily.</text>
</comment>
<keyword evidence="3 14" id="KW-0812">Transmembrane</keyword>
<evidence type="ECO:0000256" key="7">
    <source>
        <dbReference type="ARBA" id="ARBA00023004"/>
    </source>
</evidence>
<dbReference type="OMA" id="FMPTGWR"/>
<proteinExistence type="inferred from homology"/>
<keyword evidence="8" id="KW-0443">Lipid metabolism</keyword>
<feature type="transmembrane region" description="Helical" evidence="14">
    <location>
        <begin position="69"/>
        <end position="90"/>
    </location>
</feature>
<protein>
    <recommendedName>
        <fullName evidence="12">Alkylglycerol monooxygenase</fullName>
        <ecNumber evidence="11">1.14.16.5</ecNumber>
    </recommendedName>
</protein>
<dbReference type="STRING" id="6832.A0A553NUC6"/>
<keyword evidence="4" id="KW-0256">Endoplasmic reticulum</keyword>
<feature type="domain" description="Alkylglycerol monooxygenase C-terminal" evidence="16">
    <location>
        <begin position="333"/>
        <end position="403"/>
    </location>
</feature>
<evidence type="ECO:0000313" key="18">
    <source>
        <dbReference type="Proteomes" id="UP000318571"/>
    </source>
</evidence>
<feature type="transmembrane region" description="Helical" evidence="14">
    <location>
        <begin position="328"/>
        <end position="347"/>
    </location>
</feature>
<comment type="caution">
    <text evidence="17">The sequence shown here is derived from an EMBL/GenBank/DDBJ whole genome shotgun (WGS) entry which is preliminary data.</text>
</comment>
<dbReference type="GO" id="GO:0008610">
    <property type="term" value="P:lipid biosynthetic process"/>
    <property type="evidence" value="ECO:0007669"/>
    <property type="project" value="InterPro"/>
</dbReference>
<dbReference type="Pfam" id="PF04116">
    <property type="entry name" value="FA_hydroxylase"/>
    <property type="match status" value="1"/>
</dbReference>
<dbReference type="InterPro" id="IPR056853">
    <property type="entry name" value="AGMP_C"/>
</dbReference>
<feature type="domain" description="Fatty acid hydroxylase" evidence="15">
    <location>
        <begin position="113"/>
        <end position="245"/>
    </location>
</feature>
<evidence type="ECO:0000256" key="9">
    <source>
        <dbReference type="ARBA" id="ARBA00023136"/>
    </source>
</evidence>
<evidence type="ECO:0000256" key="1">
    <source>
        <dbReference type="ARBA" id="ARBA00001962"/>
    </source>
</evidence>
<comment type="subcellular location">
    <subcellularLocation>
        <location evidence="2">Endoplasmic reticulum membrane</location>
        <topology evidence="2">Multi-pass membrane protein</topology>
    </subcellularLocation>
</comment>
<evidence type="ECO:0000256" key="8">
    <source>
        <dbReference type="ARBA" id="ARBA00023098"/>
    </source>
</evidence>
<sequence length="448" mass="52132">MASLKEIANGFGSLFYLVNPYESMYKTVEDMPHPNVVEKAGSYFFVLIVLEQLVLKWKGKPGIRLNDGLMSIANGFIMGIKDVLIKGLLMQGYFYIYDHHRIYELPWDSIWTWIIAAVGSDLAYYWIHRAAHEVNILWAAHQVHHSSEEYNLTTALRQSFMQAFGSWPFYLPMAFFVPPTHVIIHSQFNLLYQFWIHTEAVKTIGPLEHILNTPQHHRVHHGSNRYCLDKNYAGVLIIWDRMFGTFEWERPGEDIVYGLVDQPQYFSPMRHQIHYYVKIVEKANTMDNWSDKLSAFLKGPGWFPGTPRLGDIMQVPERQNRKKYDPKVPSWATVYAALHFLLLFMAYDNFIRFNVGMSQRTVTLVIGLLIWTLSNIGFIFDKRPWDWFSEILRCSFIMALQIYLGSLQGFQIPNEIVFWAFLASWGIASAAFLAKFITLSTSNNIKKD</sequence>
<name>A0A553NUC6_TIGCA</name>
<keyword evidence="18" id="KW-1185">Reference proteome</keyword>
<feature type="transmembrane region" description="Helical" evidence="14">
    <location>
        <begin position="391"/>
        <end position="410"/>
    </location>
</feature>
<dbReference type="Pfam" id="PF24858">
    <property type="entry name" value="AGMP_C"/>
    <property type="match status" value="1"/>
</dbReference>
<keyword evidence="6" id="KW-0560">Oxidoreductase</keyword>
<dbReference type="Proteomes" id="UP000318571">
    <property type="component" value="Chromosome 1"/>
</dbReference>
<dbReference type="PANTHER" id="PTHR21624">
    <property type="entry name" value="STEROL DESATURASE-RELATED PROTEIN"/>
    <property type="match status" value="1"/>
</dbReference>
<dbReference type="GO" id="GO:0005506">
    <property type="term" value="F:iron ion binding"/>
    <property type="evidence" value="ECO:0007669"/>
    <property type="project" value="InterPro"/>
</dbReference>
<keyword evidence="5 14" id="KW-1133">Transmembrane helix</keyword>
<gene>
    <name evidence="17" type="ORF">TCAL_01416</name>
</gene>
<accession>A0A553NUC6</accession>
<dbReference type="GO" id="GO:0005789">
    <property type="term" value="C:endoplasmic reticulum membrane"/>
    <property type="evidence" value="ECO:0007669"/>
    <property type="project" value="UniProtKB-SubCell"/>
</dbReference>
<feature type="transmembrane region" description="Helical" evidence="14">
    <location>
        <begin position="110"/>
        <end position="127"/>
    </location>
</feature>
<dbReference type="InterPro" id="IPR051689">
    <property type="entry name" value="Sterol_desaturase/TMEM195"/>
</dbReference>
<feature type="transmembrane region" description="Helical" evidence="14">
    <location>
        <begin position="359"/>
        <end position="379"/>
    </location>
</feature>
<keyword evidence="9 14" id="KW-0472">Membrane</keyword>
<evidence type="ECO:0000256" key="14">
    <source>
        <dbReference type="SAM" id="Phobius"/>
    </source>
</evidence>
<dbReference type="EC" id="1.14.16.5" evidence="11"/>
<evidence type="ECO:0000256" key="5">
    <source>
        <dbReference type="ARBA" id="ARBA00022989"/>
    </source>
</evidence>
<evidence type="ECO:0000256" key="12">
    <source>
        <dbReference type="ARBA" id="ARBA00040992"/>
    </source>
</evidence>
<keyword evidence="7" id="KW-0408">Iron</keyword>
<dbReference type="GO" id="GO:0050479">
    <property type="term" value="F:glyceryl-ether monooxygenase activity"/>
    <property type="evidence" value="ECO:0007669"/>
    <property type="project" value="UniProtKB-EC"/>
</dbReference>
<evidence type="ECO:0000256" key="10">
    <source>
        <dbReference type="ARBA" id="ARBA00038190"/>
    </source>
</evidence>
<evidence type="ECO:0000256" key="6">
    <source>
        <dbReference type="ARBA" id="ARBA00023002"/>
    </source>
</evidence>
<evidence type="ECO:0000313" key="17">
    <source>
        <dbReference type="EMBL" id="TRY69032.1"/>
    </source>
</evidence>
<reference evidence="17 18" key="1">
    <citation type="journal article" date="2018" name="Nat. Ecol. Evol.">
        <title>Genomic signatures of mitonuclear coevolution across populations of Tigriopus californicus.</title>
        <authorList>
            <person name="Barreto F.S."/>
            <person name="Watson E.T."/>
            <person name="Lima T.G."/>
            <person name="Willett C.S."/>
            <person name="Edmands S."/>
            <person name="Li W."/>
            <person name="Burton R.S."/>
        </authorList>
    </citation>
    <scope>NUCLEOTIDE SEQUENCE [LARGE SCALE GENOMIC DNA]</scope>
    <source>
        <strain evidence="17 18">San Diego</strain>
    </source>
</reference>
<organism evidence="17 18">
    <name type="scientific">Tigriopus californicus</name>
    <name type="common">Marine copepod</name>
    <dbReference type="NCBI Taxonomy" id="6832"/>
    <lineage>
        <taxon>Eukaryota</taxon>
        <taxon>Metazoa</taxon>
        <taxon>Ecdysozoa</taxon>
        <taxon>Arthropoda</taxon>
        <taxon>Crustacea</taxon>
        <taxon>Multicrustacea</taxon>
        <taxon>Hexanauplia</taxon>
        <taxon>Copepoda</taxon>
        <taxon>Harpacticoida</taxon>
        <taxon>Harpacticidae</taxon>
        <taxon>Tigriopus</taxon>
    </lineage>
</organism>
<dbReference type="PANTHER" id="PTHR21624:SF1">
    <property type="entry name" value="ALKYLGLYCEROL MONOOXYGENASE"/>
    <property type="match status" value="1"/>
</dbReference>
<dbReference type="AlphaFoldDB" id="A0A553NUC6"/>
<feature type="transmembrane region" description="Helical" evidence="14">
    <location>
        <begin position="416"/>
        <end position="437"/>
    </location>
</feature>
<evidence type="ECO:0000256" key="13">
    <source>
        <dbReference type="ARBA" id="ARBA00047556"/>
    </source>
</evidence>
<comment type="cofactor">
    <cofactor evidence="1">
        <name>Fe cation</name>
        <dbReference type="ChEBI" id="CHEBI:24875"/>
    </cofactor>
</comment>
<comment type="catalytic activity">
    <reaction evidence="13">
        <text>1-O-(1,2-saturated-alkyl)-sn-glycerol + (6R)-L-erythro-5,6,7,8-tetrahydrobiopterin + O2 = a 1-(1-hydroxyalkyl)-sn-glycerol + (6R)-L-erythro-6,7-dihydrobiopterin + H2O</text>
        <dbReference type="Rhea" id="RHEA:36255"/>
        <dbReference type="ChEBI" id="CHEBI:15377"/>
        <dbReference type="ChEBI" id="CHEBI:15379"/>
        <dbReference type="ChEBI" id="CHEBI:43120"/>
        <dbReference type="ChEBI" id="CHEBI:59560"/>
        <dbReference type="ChEBI" id="CHEBI:73418"/>
        <dbReference type="ChEBI" id="CHEBI:83957"/>
        <dbReference type="EC" id="1.14.16.5"/>
    </reaction>
</comment>
<evidence type="ECO:0000259" key="16">
    <source>
        <dbReference type="Pfam" id="PF24858"/>
    </source>
</evidence>